<dbReference type="EMBL" id="AOKY01000150">
    <property type="protein sequence ID" value="KDB26213.1"/>
    <property type="molecule type" value="Genomic_DNA"/>
</dbReference>
<accession>A0A059JF00</accession>
<gene>
    <name evidence="1" type="ORF">H109_01976</name>
</gene>
<comment type="caution">
    <text evidence="1">The sequence shown here is derived from an EMBL/GenBank/DDBJ whole genome shotgun (WGS) entry which is preliminary data.</text>
</comment>
<evidence type="ECO:0000313" key="1">
    <source>
        <dbReference type="EMBL" id="KDB26213.1"/>
    </source>
</evidence>
<dbReference type="InterPro" id="IPR024242">
    <property type="entry name" value="NCE101"/>
</dbReference>
<dbReference type="Proteomes" id="UP000024533">
    <property type="component" value="Unassembled WGS sequence"/>
</dbReference>
<protein>
    <submittedName>
        <fullName evidence="1">Uncharacterized protein</fullName>
    </submittedName>
</protein>
<reference evidence="1 2" key="1">
    <citation type="submission" date="2014-02" db="EMBL/GenBank/DDBJ databases">
        <title>The Genome Sequence of Trichophyton interdigitale MR816.</title>
        <authorList>
            <consortium name="The Broad Institute Genomics Platform"/>
            <person name="Cuomo C.A."/>
            <person name="White T.C."/>
            <person name="Graser Y."/>
            <person name="Martinez-Rossi N."/>
            <person name="Heitman J."/>
            <person name="Young S.K."/>
            <person name="Zeng Q."/>
            <person name="Gargeya S."/>
            <person name="Abouelleil A."/>
            <person name="Alvarado L."/>
            <person name="Chapman S.B."/>
            <person name="Gainer-Dewar J."/>
            <person name="Goldberg J."/>
            <person name="Griggs A."/>
            <person name="Gujja S."/>
            <person name="Hansen M."/>
            <person name="Howarth C."/>
            <person name="Imamovic A."/>
            <person name="Larimer J."/>
            <person name="Martinez D."/>
            <person name="Murphy C."/>
            <person name="Pearson M.D."/>
            <person name="Persinoti G."/>
            <person name="Poon T."/>
            <person name="Priest M."/>
            <person name="Roberts A.D."/>
            <person name="Saif S."/>
            <person name="Shea T.D."/>
            <person name="Sykes S.N."/>
            <person name="Wortman J."/>
            <person name="Nusbaum C."/>
            <person name="Birren B."/>
        </authorList>
    </citation>
    <scope>NUCLEOTIDE SEQUENCE [LARGE SCALE GENOMIC DNA]</scope>
    <source>
        <strain evidence="1 2">MR816</strain>
    </source>
</reference>
<evidence type="ECO:0000313" key="2">
    <source>
        <dbReference type="Proteomes" id="UP000024533"/>
    </source>
</evidence>
<dbReference type="Pfam" id="PF11654">
    <property type="entry name" value="NCE101"/>
    <property type="match status" value="1"/>
</dbReference>
<dbReference type="GO" id="GO:0009306">
    <property type="term" value="P:protein secretion"/>
    <property type="evidence" value="ECO:0007669"/>
    <property type="project" value="InterPro"/>
</dbReference>
<sequence length="66" mass="7598">MASQAAYPYLISKVADPLFAMAIGSSAAFIRIRREHRERFPDQPSDFISLLSLAQGRASRWWNNWQ</sequence>
<dbReference type="HOGENOM" id="CLU_193970_0_0_1"/>
<dbReference type="AlphaFoldDB" id="A0A059JF00"/>
<proteinExistence type="predicted"/>
<name>A0A059JF00_TRIIM</name>
<dbReference type="OMA" id="ADPIFAF"/>
<organism evidence="1 2">
    <name type="scientific">Trichophyton interdigitale (strain MR816)</name>
    <dbReference type="NCBI Taxonomy" id="1215338"/>
    <lineage>
        <taxon>Eukaryota</taxon>
        <taxon>Fungi</taxon>
        <taxon>Dikarya</taxon>
        <taxon>Ascomycota</taxon>
        <taxon>Pezizomycotina</taxon>
        <taxon>Eurotiomycetes</taxon>
        <taxon>Eurotiomycetidae</taxon>
        <taxon>Onygenales</taxon>
        <taxon>Arthrodermataceae</taxon>
        <taxon>Trichophyton</taxon>
    </lineage>
</organism>
<keyword evidence="2" id="KW-1185">Reference proteome</keyword>